<gene>
    <name evidence="5" type="ORF">DN752_11440</name>
</gene>
<evidence type="ECO:0000256" key="2">
    <source>
        <dbReference type="ARBA" id="ARBA00023136"/>
    </source>
</evidence>
<reference evidence="5 6" key="1">
    <citation type="submission" date="2018-06" db="EMBL/GenBank/DDBJ databases">
        <title>Echinicola strongylocentroti sp. nov., isolated from a sea urchin Strongylocentrotus intermedius.</title>
        <authorList>
            <person name="Bae S.S."/>
        </authorList>
    </citation>
    <scope>NUCLEOTIDE SEQUENCE [LARGE SCALE GENOMIC DNA]</scope>
    <source>
        <strain evidence="5 6">MEBiC08714</strain>
    </source>
</reference>
<evidence type="ECO:0000313" key="6">
    <source>
        <dbReference type="Proteomes" id="UP000248688"/>
    </source>
</evidence>
<evidence type="ECO:0000256" key="1">
    <source>
        <dbReference type="ARBA" id="ARBA00004370"/>
    </source>
</evidence>
<keyword evidence="2" id="KW-0472">Membrane</keyword>
<dbReference type="AlphaFoldDB" id="A0A2Z4IRE8"/>
<evidence type="ECO:0000256" key="3">
    <source>
        <dbReference type="SAM" id="SignalP"/>
    </source>
</evidence>
<evidence type="ECO:0000259" key="4">
    <source>
        <dbReference type="Pfam" id="PF01103"/>
    </source>
</evidence>
<comment type="subcellular location">
    <subcellularLocation>
        <location evidence="1">Membrane</location>
    </subcellularLocation>
</comment>
<evidence type="ECO:0000313" key="5">
    <source>
        <dbReference type="EMBL" id="AWW33146.1"/>
    </source>
</evidence>
<dbReference type="KEGG" id="est:DN752_11440"/>
<proteinExistence type="predicted"/>
<feature type="chain" id="PRO_5016281334" description="Bacterial surface antigen (D15) domain-containing protein" evidence="3">
    <location>
        <begin position="25"/>
        <end position="361"/>
    </location>
</feature>
<dbReference type="Pfam" id="PF01103">
    <property type="entry name" value="Omp85"/>
    <property type="match status" value="1"/>
</dbReference>
<organism evidence="5 6">
    <name type="scientific">Echinicola strongylocentroti</name>
    <dbReference type="NCBI Taxonomy" id="1795355"/>
    <lineage>
        <taxon>Bacteria</taxon>
        <taxon>Pseudomonadati</taxon>
        <taxon>Bacteroidota</taxon>
        <taxon>Cytophagia</taxon>
        <taxon>Cytophagales</taxon>
        <taxon>Cyclobacteriaceae</taxon>
        <taxon>Echinicola</taxon>
    </lineage>
</organism>
<dbReference type="EMBL" id="CP030041">
    <property type="protein sequence ID" value="AWW33146.1"/>
    <property type="molecule type" value="Genomic_DNA"/>
</dbReference>
<accession>A0A2Z4IRE8</accession>
<dbReference type="GO" id="GO:0019867">
    <property type="term" value="C:outer membrane"/>
    <property type="evidence" value="ECO:0007669"/>
    <property type="project" value="InterPro"/>
</dbReference>
<dbReference type="Gene3D" id="2.40.160.50">
    <property type="entry name" value="membrane protein fhac: a member of the omp85/tpsb transporter family"/>
    <property type="match status" value="1"/>
</dbReference>
<feature type="signal peptide" evidence="3">
    <location>
        <begin position="1"/>
        <end position="24"/>
    </location>
</feature>
<protein>
    <recommendedName>
        <fullName evidence="4">Bacterial surface antigen (D15) domain-containing protein</fullName>
    </recommendedName>
</protein>
<keyword evidence="6" id="KW-1185">Reference proteome</keyword>
<name>A0A2Z4IRE8_9BACT</name>
<sequence length="361" mass="40864">MKKPLQLLPVLLLLLLFAPGQLSAQQDTTQGSTKTDSTKKVDFSLMPFLSYNRNLELMLGVIPMMMYKLDQTDSISPKSLSGLSAIYTTNGSFFVAGFNRWYFKEDRWRASLFALTGDNNSQFYMDDIDSPGFYDYGTKTTIVSVGIQRKIIDKFYGGITYTYSHYDTQYEDDVQPPSTTETNGLEVNLLLDTRDAVYYPTKGRRSRLRWITYPEGLGNEVEANKILSEYNHYFSVHDDRDVIAARFAGKFGLGDIAFEQQVTVGGKDIRGYSQGKYRGDGLMSLQGEYRYNFNEKMGLVGFAGMATIYGSDTDSFNWKLYPGAGVGYRYRAFKTVKFNIGLDAAVGKDDWGVYFRIGESF</sequence>
<dbReference type="OrthoDB" id="9771071at2"/>
<dbReference type="Proteomes" id="UP000248688">
    <property type="component" value="Chromosome"/>
</dbReference>
<dbReference type="InterPro" id="IPR000184">
    <property type="entry name" value="Bac_surfAg_D15"/>
</dbReference>
<keyword evidence="3" id="KW-0732">Signal</keyword>
<feature type="domain" description="Bacterial surface antigen (D15)" evidence="4">
    <location>
        <begin position="90"/>
        <end position="361"/>
    </location>
</feature>